<dbReference type="InterPro" id="IPR052727">
    <property type="entry name" value="Rab4/Rab5_effector"/>
</dbReference>
<keyword evidence="2 4" id="KW-0863">Zinc-finger</keyword>
<evidence type="ECO:0000256" key="5">
    <source>
        <dbReference type="SAM" id="MobiDB-lite"/>
    </source>
</evidence>
<evidence type="ECO:0000313" key="8">
    <source>
        <dbReference type="Proteomes" id="UP000030762"/>
    </source>
</evidence>
<dbReference type="PANTHER" id="PTHR13510:SF44">
    <property type="entry name" value="RABENOSYN-5"/>
    <property type="match status" value="1"/>
</dbReference>
<sequence length="453" mass="50961">MSFPLPTDFFECPRLEAVEKEYLINLALKACHDTVRNAIQLQSAPIEAVLTSDKTKRHARIRRGTDIINKSLAVSCAYTQIQSSIEEVADFFYLDSLPKLRAYARTVGQVVLDRQTLYTLVPREPAGGRLHYIGIDWMAIECPVLVANRDACFLECHEEFEFLEPGTNALRRGFVRSMHSVDLDCCPPLKESHNVVRLSFVRSGHVFIETDEPGLLNYYSVYGTQPNGKTVKAVAFAVQHKQCARIARLEEHLQYQRMVQTLGNMAKTPRPLQNKTDAAFCGRCDKKFQLFSTKKHCEMCGIVVCSSCCQKHEVVLQLTPSTYLVCTYCFTSGREVKPLPTSPMRCGVIADFQRSSAGSRSVSRRSSDTSSTCTKLSWTHSAVNATPSVGDEKDNFVLLDLTKDIENLRFHFSPPPPGRREKSASLQYYMDADLKQPPPARPHRATTYSSLLE</sequence>
<reference evidence="7 8" key="1">
    <citation type="submission" date="2012-04" db="EMBL/GenBank/DDBJ databases">
        <title>The Genome Sequence of Saprolegnia declina VS20.</title>
        <authorList>
            <consortium name="The Broad Institute Genome Sequencing Platform"/>
            <person name="Russ C."/>
            <person name="Nusbaum C."/>
            <person name="Tyler B."/>
            <person name="van West P."/>
            <person name="Dieguez-Uribeondo J."/>
            <person name="de Bruijn I."/>
            <person name="Tripathy S."/>
            <person name="Jiang R."/>
            <person name="Young S.K."/>
            <person name="Zeng Q."/>
            <person name="Gargeya S."/>
            <person name="Fitzgerald M."/>
            <person name="Haas B."/>
            <person name="Abouelleil A."/>
            <person name="Alvarado L."/>
            <person name="Arachchi H.M."/>
            <person name="Berlin A."/>
            <person name="Chapman S.B."/>
            <person name="Goldberg J."/>
            <person name="Griggs A."/>
            <person name="Gujja S."/>
            <person name="Hansen M."/>
            <person name="Howarth C."/>
            <person name="Imamovic A."/>
            <person name="Larimer J."/>
            <person name="McCowen C."/>
            <person name="Montmayeur A."/>
            <person name="Murphy C."/>
            <person name="Neiman D."/>
            <person name="Pearson M."/>
            <person name="Priest M."/>
            <person name="Roberts A."/>
            <person name="Saif S."/>
            <person name="Shea T."/>
            <person name="Sisk P."/>
            <person name="Sykes S."/>
            <person name="Wortman J."/>
            <person name="Nusbaum C."/>
            <person name="Birren B."/>
        </authorList>
    </citation>
    <scope>NUCLEOTIDE SEQUENCE [LARGE SCALE GENOMIC DNA]</scope>
    <source>
        <strain evidence="7 8">VS20</strain>
    </source>
</reference>
<dbReference type="VEuPathDB" id="FungiDB:SDRG_10077"/>
<organism evidence="7 8">
    <name type="scientific">Saprolegnia diclina (strain VS20)</name>
    <dbReference type="NCBI Taxonomy" id="1156394"/>
    <lineage>
        <taxon>Eukaryota</taxon>
        <taxon>Sar</taxon>
        <taxon>Stramenopiles</taxon>
        <taxon>Oomycota</taxon>
        <taxon>Saprolegniomycetes</taxon>
        <taxon>Saprolegniales</taxon>
        <taxon>Saprolegniaceae</taxon>
        <taxon>Saprolegnia</taxon>
    </lineage>
</organism>
<name>T0QFG0_SAPDV</name>
<dbReference type="InterPro" id="IPR023393">
    <property type="entry name" value="START-like_dom_sf"/>
</dbReference>
<dbReference type="Gene3D" id="3.30.530.20">
    <property type="match status" value="1"/>
</dbReference>
<evidence type="ECO:0000256" key="4">
    <source>
        <dbReference type="PROSITE-ProRule" id="PRU00091"/>
    </source>
</evidence>
<proteinExistence type="predicted"/>
<dbReference type="InterPro" id="IPR000306">
    <property type="entry name" value="Znf_FYVE"/>
</dbReference>
<dbReference type="Pfam" id="PF01363">
    <property type="entry name" value="FYVE"/>
    <property type="match status" value="1"/>
</dbReference>
<dbReference type="eggNOG" id="ENOG502QPNE">
    <property type="taxonomic scope" value="Eukaryota"/>
</dbReference>
<dbReference type="SUPFAM" id="SSF57903">
    <property type="entry name" value="FYVE/PHD zinc finger"/>
    <property type="match status" value="1"/>
</dbReference>
<protein>
    <recommendedName>
        <fullName evidence="6">FYVE-type domain-containing protein</fullName>
    </recommendedName>
</protein>
<dbReference type="Proteomes" id="UP000030762">
    <property type="component" value="Unassembled WGS sequence"/>
</dbReference>
<evidence type="ECO:0000313" key="7">
    <source>
        <dbReference type="EMBL" id="EQC32330.1"/>
    </source>
</evidence>
<dbReference type="OrthoDB" id="71379at2759"/>
<dbReference type="InterPro" id="IPR013083">
    <property type="entry name" value="Znf_RING/FYVE/PHD"/>
</dbReference>
<gene>
    <name evidence="7" type="ORF">SDRG_10077</name>
</gene>
<dbReference type="GeneID" id="19950804"/>
<dbReference type="RefSeq" id="XP_008614271.1">
    <property type="nucleotide sequence ID" value="XM_008616049.1"/>
</dbReference>
<dbReference type="InterPro" id="IPR011011">
    <property type="entry name" value="Znf_FYVE_PHD"/>
</dbReference>
<keyword evidence="8" id="KW-1185">Reference proteome</keyword>
<keyword evidence="3" id="KW-0862">Zinc</keyword>
<evidence type="ECO:0000256" key="1">
    <source>
        <dbReference type="ARBA" id="ARBA00022723"/>
    </source>
</evidence>
<dbReference type="PROSITE" id="PS50178">
    <property type="entry name" value="ZF_FYVE"/>
    <property type="match status" value="1"/>
</dbReference>
<dbReference type="AlphaFoldDB" id="T0QFG0"/>
<dbReference type="InParanoid" id="T0QFG0"/>
<dbReference type="EMBL" id="JH767164">
    <property type="protein sequence ID" value="EQC32330.1"/>
    <property type="molecule type" value="Genomic_DNA"/>
</dbReference>
<feature type="region of interest" description="Disordered" evidence="5">
    <location>
        <begin position="433"/>
        <end position="453"/>
    </location>
</feature>
<feature type="domain" description="FYVE-type" evidence="6">
    <location>
        <begin position="275"/>
        <end position="334"/>
    </location>
</feature>
<dbReference type="Gene3D" id="3.30.40.10">
    <property type="entry name" value="Zinc/RING finger domain, C3HC4 (zinc finger)"/>
    <property type="match status" value="1"/>
</dbReference>
<accession>T0QFG0</accession>
<dbReference type="SMART" id="SM00064">
    <property type="entry name" value="FYVE"/>
    <property type="match status" value="1"/>
</dbReference>
<dbReference type="CDD" id="cd00065">
    <property type="entry name" value="FYVE_like_SF"/>
    <property type="match status" value="1"/>
</dbReference>
<dbReference type="PANTHER" id="PTHR13510">
    <property type="entry name" value="FYVE-FINGER-CONTAINING RAB5 EFFECTOR PROTEIN RABENOSYN-5-RELATED"/>
    <property type="match status" value="1"/>
</dbReference>
<evidence type="ECO:0000256" key="3">
    <source>
        <dbReference type="ARBA" id="ARBA00022833"/>
    </source>
</evidence>
<evidence type="ECO:0000259" key="6">
    <source>
        <dbReference type="PROSITE" id="PS50178"/>
    </source>
</evidence>
<dbReference type="InterPro" id="IPR017455">
    <property type="entry name" value="Znf_FYVE-rel"/>
</dbReference>
<evidence type="ECO:0000256" key="2">
    <source>
        <dbReference type="ARBA" id="ARBA00022771"/>
    </source>
</evidence>
<keyword evidence="1" id="KW-0479">Metal-binding</keyword>
<dbReference type="GO" id="GO:0008270">
    <property type="term" value="F:zinc ion binding"/>
    <property type="evidence" value="ECO:0007669"/>
    <property type="project" value="UniProtKB-KW"/>
</dbReference>